<feature type="region of interest" description="Disordered" evidence="1">
    <location>
        <begin position="20"/>
        <end position="45"/>
    </location>
</feature>
<dbReference type="Proteomes" id="UP000009183">
    <property type="component" value="Chromosome 18"/>
</dbReference>
<dbReference type="PANTHER" id="PTHR34950:SF8">
    <property type="entry name" value="TPX2 C-TERMINAL DOMAIN-CONTAINING PROTEIN"/>
    <property type="match status" value="1"/>
</dbReference>
<reference evidence="3" key="1">
    <citation type="journal article" date="2007" name="Nature">
        <title>The grapevine genome sequence suggests ancestral hexaploidization in major angiosperm phyla.</title>
        <authorList>
            <consortium name="The French-Italian Public Consortium for Grapevine Genome Characterization."/>
            <person name="Jaillon O."/>
            <person name="Aury J.-M."/>
            <person name="Noel B."/>
            <person name="Policriti A."/>
            <person name="Clepet C."/>
            <person name="Casagrande A."/>
            <person name="Choisne N."/>
            <person name="Aubourg S."/>
            <person name="Vitulo N."/>
            <person name="Jubin C."/>
            <person name="Vezzi A."/>
            <person name="Legeai F."/>
            <person name="Hugueney P."/>
            <person name="Dasilva C."/>
            <person name="Horner D."/>
            <person name="Mica E."/>
            <person name="Jublot D."/>
            <person name="Poulain J."/>
            <person name="Bruyere C."/>
            <person name="Billault A."/>
            <person name="Segurens B."/>
            <person name="Gouyvenoux M."/>
            <person name="Ugarte E."/>
            <person name="Cattonaro F."/>
            <person name="Anthouard V."/>
            <person name="Vico V."/>
            <person name="Del Fabbro C."/>
            <person name="Alaux M."/>
            <person name="Di Gaspero G."/>
            <person name="Dumas V."/>
            <person name="Felice N."/>
            <person name="Paillard S."/>
            <person name="Juman I."/>
            <person name="Moroldo M."/>
            <person name="Scalabrin S."/>
            <person name="Canaguier A."/>
            <person name="Le Clainche I."/>
            <person name="Malacrida G."/>
            <person name="Durand E."/>
            <person name="Pesole G."/>
            <person name="Laucou V."/>
            <person name="Chatelet P."/>
            <person name="Merdinoglu D."/>
            <person name="Delledonne M."/>
            <person name="Pezzotti M."/>
            <person name="Lecharny A."/>
            <person name="Scarpelli C."/>
            <person name="Artiguenave F."/>
            <person name="Pe M.E."/>
            <person name="Valle G."/>
            <person name="Morgante M."/>
            <person name="Caboche M."/>
            <person name="Adam-Blondon A.-F."/>
            <person name="Weissenbach J."/>
            <person name="Quetier F."/>
            <person name="Wincker P."/>
        </authorList>
    </citation>
    <scope>NUCLEOTIDE SEQUENCE [LARGE SCALE GENOMIC DNA]</scope>
    <source>
        <strain evidence="3">cv. Pinot noir / PN40024</strain>
    </source>
</reference>
<protein>
    <submittedName>
        <fullName evidence="2">Uncharacterized protein</fullName>
    </submittedName>
</protein>
<dbReference type="AlphaFoldDB" id="F6H0U6"/>
<evidence type="ECO:0000313" key="3">
    <source>
        <dbReference type="Proteomes" id="UP000009183"/>
    </source>
</evidence>
<dbReference type="EMBL" id="FN595227">
    <property type="protein sequence ID" value="CCB45543.1"/>
    <property type="molecule type" value="Genomic_DNA"/>
</dbReference>
<dbReference type="eggNOG" id="ENOG502T1N6">
    <property type="taxonomic scope" value="Eukaryota"/>
</dbReference>
<dbReference type="InParanoid" id="F6H0U6"/>
<name>F6H0U6_VITVI</name>
<organism evidence="2 3">
    <name type="scientific">Vitis vinifera</name>
    <name type="common">Grape</name>
    <dbReference type="NCBI Taxonomy" id="29760"/>
    <lineage>
        <taxon>Eukaryota</taxon>
        <taxon>Viridiplantae</taxon>
        <taxon>Streptophyta</taxon>
        <taxon>Embryophyta</taxon>
        <taxon>Tracheophyta</taxon>
        <taxon>Spermatophyta</taxon>
        <taxon>Magnoliopsida</taxon>
        <taxon>eudicotyledons</taxon>
        <taxon>Gunneridae</taxon>
        <taxon>Pentapetalae</taxon>
        <taxon>rosids</taxon>
        <taxon>Vitales</taxon>
        <taxon>Vitaceae</taxon>
        <taxon>Viteae</taxon>
        <taxon>Vitis</taxon>
    </lineage>
</organism>
<dbReference type="PaxDb" id="29760-VIT_18s0001g04660.t01"/>
<keyword evidence="3" id="KW-1185">Reference proteome</keyword>
<evidence type="ECO:0000313" key="2">
    <source>
        <dbReference type="EMBL" id="CCB45543.1"/>
    </source>
</evidence>
<sequence>MATPGISLAEVYVLRKLHKEKMKRSAKEERAGRDDVNVSHHGKQSSGGCFSLVFNKVHPKDFQPPIQTENNPKHVIINYT</sequence>
<proteinExistence type="predicted"/>
<feature type="compositionally biased region" description="Basic and acidic residues" evidence="1">
    <location>
        <begin position="23"/>
        <end position="38"/>
    </location>
</feature>
<gene>
    <name evidence="2" type="ordered locus">VIT_18s0001g04660</name>
</gene>
<dbReference type="HOGENOM" id="CLU_2594680_0_0_1"/>
<evidence type="ECO:0000256" key="1">
    <source>
        <dbReference type="SAM" id="MobiDB-lite"/>
    </source>
</evidence>
<dbReference type="PANTHER" id="PTHR34950">
    <property type="entry name" value="OS04G0457400 PROTEIN"/>
    <property type="match status" value="1"/>
</dbReference>
<accession>F6H0U6</accession>